<reference evidence="10 11" key="1">
    <citation type="submission" date="2016-11" db="EMBL/GenBank/DDBJ databases">
        <authorList>
            <person name="Jaros S."/>
            <person name="Januszkiewicz K."/>
            <person name="Wedrychowicz H."/>
        </authorList>
    </citation>
    <scope>NUCLEOTIDE SEQUENCE [LARGE SCALE GENOMIC DNA]</scope>
    <source>
        <strain evidence="10 11">DSM 15930</strain>
    </source>
</reference>
<dbReference type="Gene3D" id="1.20.1740.10">
    <property type="entry name" value="Amino acid/polyamine transporter I"/>
    <property type="match status" value="1"/>
</dbReference>
<keyword evidence="11" id="KW-1185">Reference proteome</keyword>
<dbReference type="FunFam" id="1.20.1740.10:FF:000004">
    <property type="entry name" value="Sodium:alanine symporter family protein"/>
    <property type="match status" value="1"/>
</dbReference>
<dbReference type="PRINTS" id="PR00175">
    <property type="entry name" value="NAALASMPORT"/>
</dbReference>
<dbReference type="Proteomes" id="UP000184038">
    <property type="component" value="Unassembled WGS sequence"/>
</dbReference>
<dbReference type="PANTHER" id="PTHR30330">
    <property type="entry name" value="AGSS FAMILY TRANSPORTER, SODIUM-ALANINE"/>
    <property type="match status" value="1"/>
</dbReference>
<feature type="transmembrane region" description="Helical" evidence="9">
    <location>
        <begin position="305"/>
        <end position="327"/>
    </location>
</feature>
<feature type="transmembrane region" description="Helical" evidence="9">
    <location>
        <begin position="184"/>
        <end position="205"/>
    </location>
</feature>
<evidence type="ECO:0000313" key="11">
    <source>
        <dbReference type="Proteomes" id="UP000184038"/>
    </source>
</evidence>
<evidence type="ECO:0000256" key="8">
    <source>
        <dbReference type="ARBA" id="ARBA00023136"/>
    </source>
</evidence>
<evidence type="ECO:0000256" key="9">
    <source>
        <dbReference type="RuleBase" id="RU363064"/>
    </source>
</evidence>
<protein>
    <submittedName>
        <fullName evidence="10">Alanine or glycine:cation symporter, AGCS family</fullName>
    </submittedName>
</protein>
<accession>A0A1M7MUQ5</accession>
<evidence type="ECO:0000256" key="2">
    <source>
        <dbReference type="ARBA" id="ARBA00009261"/>
    </source>
</evidence>
<dbReference type="PANTHER" id="PTHR30330:SF1">
    <property type="entry name" value="AMINO-ACID CARRIER PROTEIN ALST"/>
    <property type="match status" value="1"/>
</dbReference>
<evidence type="ECO:0000256" key="4">
    <source>
        <dbReference type="ARBA" id="ARBA00022475"/>
    </source>
</evidence>
<evidence type="ECO:0000256" key="6">
    <source>
        <dbReference type="ARBA" id="ARBA00022847"/>
    </source>
</evidence>
<sequence length="466" mass="50748">MKLFNSILSSMNDFLYENILIVLLVGVGIFFTITTKLVQINMIPEGFRTLLEKKEDNKEGVSSFQALMISTASRVGTGNIAGVATALAAGGAGSIFWMWLLAIIGSASAFIESTLAQIYKVKDEKGYRGGPAYYMQKALGQRWLGILFAILLIICFAYGFNALQAYNISSAFEYYVQTDNAKEVAAIIIGIVLAVITALTIFGGMHRIGIITSYLVPIMAGIYILLGIYITIANLDKMPEIFRTIFSEAFDFKALSGGLAGTCVMHGIKRGLFSNEAGMGSAPNAGAAAEVSHPVKQGLVQMISVYIDTLVICTTTAMMILVFDGYADGLTGIPLVQEALRSQVGSLGIHFINLSIFLFAFSSVIGNYSYAESNIKFIKNNKIVLFIFRCSCLVAILFGAVASFDMVWNLTDVSMGLMAIVNIIAIVLLYRFAIKALNDYKEQKRQGKDPVFHAKKLGIKNTDCWD</sequence>
<keyword evidence="7 9" id="KW-1133">Transmembrane helix</keyword>
<evidence type="ECO:0000256" key="7">
    <source>
        <dbReference type="ARBA" id="ARBA00022989"/>
    </source>
</evidence>
<keyword evidence="3 9" id="KW-0813">Transport</keyword>
<dbReference type="InterPro" id="IPR001463">
    <property type="entry name" value="Na/Ala_symport"/>
</dbReference>
<dbReference type="GO" id="GO:0005886">
    <property type="term" value="C:plasma membrane"/>
    <property type="evidence" value="ECO:0007669"/>
    <property type="project" value="UniProtKB-SubCell"/>
</dbReference>
<proteinExistence type="inferred from homology"/>
<dbReference type="AlphaFoldDB" id="A0A1M7MUQ5"/>
<name>A0A1M7MUQ5_9FIRM</name>
<organism evidence="10 11">
    <name type="scientific">Anaerosporobacter mobilis DSM 15930</name>
    <dbReference type="NCBI Taxonomy" id="1120996"/>
    <lineage>
        <taxon>Bacteria</taxon>
        <taxon>Bacillati</taxon>
        <taxon>Bacillota</taxon>
        <taxon>Clostridia</taxon>
        <taxon>Lachnospirales</taxon>
        <taxon>Lachnospiraceae</taxon>
        <taxon>Anaerosporobacter</taxon>
    </lineage>
</organism>
<dbReference type="Pfam" id="PF01235">
    <property type="entry name" value="Na_Ala_symp"/>
    <property type="match status" value="1"/>
</dbReference>
<evidence type="ECO:0000256" key="3">
    <source>
        <dbReference type="ARBA" id="ARBA00022448"/>
    </source>
</evidence>
<evidence type="ECO:0000256" key="5">
    <source>
        <dbReference type="ARBA" id="ARBA00022692"/>
    </source>
</evidence>
<feature type="transmembrane region" description="Helical" evidence="9">
    <location>
        <begin position="416"/>
        <end position="434"/>
    </location>
</feature>
<keyword evidence="6 9" id="KW-0769">Symport</keyword>
<evidence type="ECO:0000313" key="10">
    <source>
        <dbReference type="EMBL" id="SHM94868.1"/>
    </source>
</evidence>
<feature type="transmembrane region" description="Helical" evidence="9">
    <location>
        <begin position="347"/>
        <end position="371"/>
    </location>
</feature>
<feature type="transmembrane region" description="Helical" evidence="9">
    <location>
        <begin position="20"/>
        <end position="38"/>
    </location>
</feature>
<comment type="similarity">
    <text evidence="2 9">Belongs to the alanine or glycine:cation symporter (AGCS) (TC 2.A.25) family.</text>
</comment>
<gene>
    <name evidence="10" type="ORF">SAMN02746066_04030</name>
</gene>
<dbReference type="RefSeq" id="WP_073290734.1">
    <property type="nucleotide sequence ID" value="NZ_FRCP01000023.1"/>
</dbReference>
<keyword evidence="8 9" id="KW-0472">Membrane</keyword>
<evidence type="ECO:0000256" key="1">
    <source>
        <dbReference type="ARBA" id="ARBA00004651"/>
    </source>
</evidence>
<dbReference type="OrthoDB" id="9804874at2"/>
<dbReference type="GO" id="GO:0005283">
    <property type="term" value="F:amino acid:sodium symporter activity"/>
    <property type="evidence" value="ECO:0007669"/>
    <property type="project" value="InterPro"/>
</dbReference>
<feature type="transmembrane region" description="Helical" evidence="9">
    <location>
        <begin position="80"/>
        <end position="104"/>
    </location>
</feature>
<dbReference type="STRING" id="1120996.SAMN02746066_04030"/>
<feature type="transmembrane region" description="Helical" evidence="9">
    <location>
        <begin position="211"/>
        <end position="233"/>
    </location>
</feature>
<dbReference type="NCBIfam" id="TIGR00835">
    <property type="entry name" value="agcS"/>
    <property type="match status" value="1"/>
</dbReference>
<comment type="subcellular location">
    <subcellularLocation>
        <location evidence="1 9">Cell membrane</location>
        <topology evidence="1 9">Multi-pass membrane protein</topology>
    </subcellularLocation>
</comment>
<keyword evidence="4 9" id="KW-1003">Cell membrane</keyword>
<dbReference type="EMBL" id="FRCP01000023">
    <property type="protein sequence ID" value="SHM94868.1"/>
    <property type="molecule type" value="Genomic_DNA"/>
</dbReference>
<feature type="transmembrane region" description="Helical" evidence="9">
    <location>
        <begin position="383"/>
        <end position="404"/>
    </location>
</feature>
<keyword evidence="5 9" id="KW-0812">Transmembrane</keyword>
<feature type="transmembrane region" description="Helical" evidence="9">
    <location>
        <begin position="143"/>
        <end position="163"/>
    </location>
</feature>